<protein>
    <submittedName>
        <fullName evidence="2">Uncharacterized protein</fullName>
    </submittedName>
</protein>
<evidence type="ECO:0000256" key="1">
    <source>
        <dbReference type="SAM" id="Phobius"/>
    </source>
</evidence>
<sequence>MSAIVGQGFNRWFYFLLNLLLLVQWDLSKIICFLFQ</sequence>
<reference evidence="2" key="1">
    <citation type="submission" date="2014-11" db="EMBL/GenBank/DDBJ databases">
        <authorList>
            <person name="Amaro Gonzalez C."/>
        </authorList>
    </citation>
    <scope>NUCLEOTIDE SEQUENCE</scope>
</reference>
<dbReference type="EMBL" id="GBXM01000297">
    <property type="protein sequence ID" value="JAI08281.1"/>
    <property type="molecule type" value="Transcribed_RNA"/>
</dbReference>
<reference evidence="2" key="2">
    <citation type="journal article" date="2015" name="Fish Shellfish Immunol.">
        <title>Early steps in the European eel (Anguilla anguilla)-Vibrio vulnificus interaction in the gills: Role of the RtxA13 toxin.</title>
        <authorList>
            <person name="Callol A."/>
            <person name="Pajuelo D."/>
            <person name="Ebbesson L."/>
            <person name="Teles M."/>
            <person name="MacKenzie S."/>
            <person name="Amaro C."/>
        </authorList>
    </citation>
    <scope>NUCLEOTIDE SEQUENCE</scope>
</reference>
<keyword evidence="1" id="KW-0812">Transmembrane</keyword>
<proteinExistence type="predicted"/>
<keyword evidence="1" id="KW-1133">Transmembrane helix</keyword>
<dbReference type="AlphaFoldDB" id="A0A0E9Y2A2"/>
<organism evidence="2">
    <name type="scientific">Anguilla anguilla</name>
    <name type="common">European freshwater eel</name>
    <name type="synonym">Muraena anguilla</name>
    <dbReference type="NCBI Taxonomy" id="7936"/>
    <lineage>
        <taxon>Eukaryota</taxon>
        <taxon>Metazoa</taxon>
        <taxon>Chordata</taxon>
        <taxon>Craniata</taxon>
        <taxon>Vertebrata</taxon>
        <taxon>Euteleostomi</taxon>
        <taxon>Actinopterygii</taxon>
        <taxon>Neopterygii</taxon>
        <taxon>Teleostei</taxon>
        <taxon>Anguilliformes</taxon>
        <taxon>Anguillidae</taxon>
        <taxon>Anguilla</taxon>
    </lineage>
</organism>
<name>A0A0E9Y2A2_ANGAN</name>
<evidence type="ECO:0000313" key="2">
    <source>
        <dbReference type="EMBL" id="JAI08281.1"/>
    </source>
</evidence>
<keyword evidence="1" id="KW-0472">Membrane</keyword>
<feature type="transmembrane region" description="Helical" evidence="1">
    <location>
        <begin position="12"/>
        <end position="35"/>
    </location>
</feature>
<accession>A0A0E9Y2A2</accession>